<comment type="caution">
    <text evidence="1">The sequence shown here is derived from an EMBL/GenBank/DDBJ whole genome shotgun (WGS) entry which is preliminary data.</text>
</comment>
<organism evidence="1 2">
    <name type="scientific">Thalassospira profundimaris</name>
    <dbReference type="NCBI Taxonomy" id="502049"/>
    <lineage>
        <taxon>Bacteria</taxon>
        <taxon>Pseudomonadati</taxon>
        <taxon>Pseudomonadota</taxon>
        <taxon>Alphaproteobacteria</taxon>
        <taxon>Rhodospirillales</taxon>
        <taxon>Thalassospiraceae</taxon>
        <taxon>Thalassospira</taxon>
    </lineage>
</organism>
<reference evidence="1 2" key="1">
    <citation type="submission" date="2014-07" db="EMBL/GenBank/DDBJ databases">
        <title>Draft genome sequence of Thalassospira profundimaris S25-3-2.</title>
        <authorList>
            <person name="Lai Q."/>
            <person name="Shao Z."/>
        </authorList>
    </citation>
    <scope>NUCLEOTIDE SEQUENCE [LARGE SCALE GENOMIC DNA]</scope>
    <source>
        <strain evidence="1 2">S25-3-2</strain>
    </source>
</reference>
<name>A0A367XLH1_9PROT</name>
<evidence type="ECO:0000313" key="2">
    <source>
        <dbReference type="Proteomes" id="UP000252517"/>
    </source>
</evidence>
<dbReference type="EMBL" id="JPWH01000001">
    <property type="protein sequence ID" value="RCK54289.1"/>
    <property type="molecule type" value="Genomic_DNA"/>
</dbReference>
<dbReference type="Proteomes" id="UP000252517">
    <property type="component" value="Unassembled WGS sequence"/>
</dbReference>
<sequence length="76" mass="8921">MKLEKKEFGRMLEEVLGRTSDVSFLSNWAYEIFLDRQHNMDAEVRELLLDLNHMDDGPEFEFTTGELSEIARKLQG</sequence>
<dbReference type="AlphaFoldDB" id="A0A367XLH1"/>
<accession>A0A367XLH1</accession>
<gene>
    <name evidence="1" type="ORF">TH25_03035</name>
</gene>
<evidence type="ECO:0000313" key="1">
    <source>
        <dbReference type="EMBL" id="RCK54289.1"/>
    </source>
</evidence>
<protein>
    <submittedName>
        <fullName evidence="1">Uncharacterized protein</fullName>
    </submittedName>
</protein>
<proteinExistence type="predicted"/>